<evidence type="ECO:0000256" key="5">
    <source>
        <dbReference type="ARBA" id="ARBA00023125"/>
    </source>
</evidence>
<keyword evidence="4" id="KW-0805">Transcription regulation</keyword>
<dbReference type="SMART" id="SM00066">
    <property type="entry name" value="GAL4"/>
    <property type="match status" value="1"/>
</dbReference>
<feature type="compositionally biased region" description="Polar residues" evidence="11">
    <location>
        <begin position="65"/>
        <end position="76"/>
    </location>
</feature>
<keyword evidence="6" id="KW-0299">Galactose metabolism</keyword>
<dbReference type="PANTHER" id="PTHR47424">
    <property type="entry name" value="REGULATORY PROTEIN GAL4"/>
    <property type="match status" value="1"/>
</dbReference>
<evidence type="ECO:0000256" key="9">
    <source>
        <dbReference type="ARBA" id="ARBA00023242"/>
    </source>
</evidence>
<dbReference type="GO" id="GO:0000978">
    <property type="term" value="F:RNA polymerase II cis-regulatory region sequence-specific DNA binding"/>
    <property type="evidence" value="ECO:0007669"/>
    <property type="project" value="TreeGrafter"/>
</dbReference>
<evidence type="ECO:0000256" key="6">
    <source>
        <dbReference type="ARBA" id="ARBA00023144"/>
    </source>
</evidence>
<dbReference type="AlphaFoldDB" id="A0AAN6I3J1"/>
<organism evidence="13 14">
    <name type="scientific">Pichia angusta</name>
    <name type="common">Yeast</name>
    <name type="synonym">Hansenula polymorpha</name>
    <dbReference type="NCBI Taxonomy" id="870730"/>
    <lineage>
        <taxon>Eukaryota</taxon>
        <taxon>Fungi</taxon>
        <taxon>Dikarya</taxon>
        <taxon>Ascomycota</taxon>
        <taxon>Saccharomycotina</taxon>
        <taxon>Pichiomycetes</taxon>
        <taxon>Pichiales</taxon>
        <taxon>Pichiaceae</taxon>
        <taxon>Ogataea</taxon>
    </lineage>
</organism>
<dbReference type="GO" id="GO:0000981">
    <property type="term" value="F:DNA-binding transcription factor activity, RNA polymerase II-specific"/>
    <property type="evidence" value="ECO:0007669"/>
    <property type="project" value="InterPro"/>
</dbReference>
<evidence type="ECO:0000256" key="4">
    <source>
        <dbReference type="ARBA" id="ARBA00023015"/>
    </source>
</evidence>
<comment type="caution">
    <text evidence="13">The sequence shown here is derived from an EMBL/GenBank/DDBJ whole genome shotgun (WGS) entry which is preliminary data.</text>
</comment>
<dbReference type="InterPro" id="IPR001138">
    <property type="entry name" value="Zn2Cys6_DnaBD"/>
</dbReference>
<evidence type="ECO:0000256" key="2">
    <source>
        <dbReference type="ARBA" id="ARBA00022723"/>
    </source>
</evidence>
<gene>
    <name evidence="13" type="ORF">KL928_004957</name>
</gene>
<evidence type="ECO:0000256" key="3">
    <source>
        <dbReference type="ARBA" id="ARBA00022833"/>
    </source>
</evidence>
<keyword evidence="10" id="KW-0119">Carbohydrate metabolism</keyword>
<dbReference type="CDD" id="cd00067">
    <property type="entry name" value="GAL4"/>
    <property type="match status" value="1"/>
</dbReference>
<sequence>MDGISKPVGFGENNENVVKRELSDDDLFVLESRLSESASSTNLTNSPSPPQNSNLSNSHHIKPTVSRTTSSGSSYVHRQHTPSHGHGSRHLAHHHHNNSVFPQRTIKREPTDSLEDDAIEEAEGFENKSQSRNKPLIEQACDSCRRRKLRCTKELPKCSKCMDHGWECVYSPRAVRSPLTRAYLTKVENRVKQLETFLLKAFPGEDLEQMLGGFSRTGSNIQSSSNSPNMSAYSLLSQNKQPYDNPSSTQTMQDFSLDAPSATVFKKETPQQILSRLPDEFMATELSNNTNFDWSEDDEEREKGLMLNGSPSSPSSITSLHEPKNSVISFNSLDHLHTSQAQSSTISTKTNNSSLCTSPYLRAVAPSFSTDGMGVNPTTKSGFLGVGSSSSFLRVMKIDKIDEEDVADFVNTGATDTDFVMDDFDLTSCNNNTDTRKPLKSPPNVPMNPQIKKQIVEGLKRGLDNMEQNKIGEELEQYLNMRSTQEEFLQSYFRYYHTSYPFIHKETFMKHYRKQLPVKNEAHWLVLLNTVLALGCWCLHGDHTTIDLAYYHRAKKALNTGANVFECGNIMLLSALILLSNYSQKRNKPNTGWNFLGLAVRMAISLGMHKEFNEQSSTRETRKEDLLNLEIKRRLWWGLYIFDAGASITFGRPINLPPPEVVDVKMVSNINDDELSQIIENMDGCSTVTEEMINKPYPTLYSALIAQTKLTFLTTPFYSKLISKPAPTLQECFNMNMTLENFINELPGYFHEDESVAKLEFFRSLPANLRQSTNESHLPEWFLLSRNRLIWRYRNMQIILFRPFIWQRIVGISNPEVMESCKTEEAKEGRRICLKAASETIKSIDKFVKDNESHLSIIAVWYATYFLFQAVLIPIACLCSDSSSSHSTSWMDDINRAKNALFVMSKYNSMGSKLTKVIDKLLGQKSASSNSKQTAFGDRQFASYPVTKVNSTSSNDSLNSQPASCFSSQRYPTTMSFDGPKLTRLAESSKNFMNNVSEDIGAQNVDSFVSLDTYLNFDTNNTPESALFDFEKKRKLSNAENSILYNSSSTSLFNTANTTSVSNSSATLNNFDLDPNMEYKNKEHRSDKKELLNDIYSMLFDEFTDPMAFSV</sequence>
<dbReference type="InterPro" id="IPR036864">
    <property type="entry name" value="Zn2-C6_fun-type_DNA-bd_sf"/>
</dbReference>
<reference evidence="13" key="1">
    <citation type="journal article" date="2021" name="G3 (Bethesda)">
        <title>Genomic diversity, chromosomal rearrangements, and interspecies hybridization in the ogataea polymorpha species complex.</title>
        <authorList>
            <person name="Hanson S.J."/>
            <person name="Cinneide E.O."/>
            <person name="Salzberg L.I."/>
            <person name="Wolfe K.H."/>
            <person name="McGowan J."/>
            <person name="Fitzpatrick D.A."/>
            <person name="Matlin K."/>
        </authorList>
    </citation>
    <scope>NUCLEOTIDE SEQUENCE</scope>
    <source>
        <strain evidence="13">61-244</strain>
    </source>
</reference>
<accession>A0AAN6I3J1</accession>
<comment type="subcellular location">
    <subcellularLocation>
        <location evidence="1">Nucleus</location>
    </subcellularLocation>
</comment>
<evidence type="ECO:0000256" key="10">
    <source>
        <dbReference type="ARBA" id="ARBA00023277"/>
    </source>
</evidence>
<feature type="domain" description="Zn(2)-C6 fungal-type" evidence="12">
    <location>
        <begin position="140"/>
        <end position="170"/>
    </location>
</feature>
<dbReference type="PROSITE" id="PS50048">
    <property type="entry name" value="ZN2_CY6_FUNGAL_2"/>
    <property type="match status" value="1"/>
</dbReference>
<evidence type="ECO:0000256" key="8">
    <source>
        <dbReference type="ARBA" id="ARBA00023163"/>
    </source>
</evidence>
<evidence type="ECO:0000256" key="1">
    <source>
        <dbReference type="ARBA" id="ARBA00004123"/>
    </source>
</evidence>
<dbReference type="GO" id="GO:0005634">
    <property type="term" value="C:nucleus"/>
    <property type="evidence" value="ECO:0007669"/>
    <property type="project" value="UniProtKB-SubCell"/>
</dbReference>
<feature type="region of interest" description="Disordered" evidence="11">
    <location>
        <begin position="1"/>
        <end position="111"/>
    </location>
</feature>
<keyword evidence="9" id="KW-0539">Nucleus</keyword>
<evidence type="ECO:0000256" key="7">
    <source>
        <dbReference type="ARBA" id="ARBA00023159"/>
    </source>
</evidence>
<name>A0AAN6I3J1_PICAN</name>
<dbReference type="GO" id="GO:0000435">
    <property type="term" value="P:positive regulation of transcription from RNA polymerase II promoter by galactose"/>
    <property type="evidence" value="ECO:0007669"/>
    <property type="project" value="TreeGrafter"/>
</dbReference>
<feature type="compositionally biased region" description="Basic residues" evidence="11">
    <location>
        <begin position="77"/>
        <end position="97"/>
    </location>
</feature>
<dbReference type="Proteomes" id="UP001196530">
    <property type="component" value="Unassembled WGS sequence"/>
</dbReference>
<protein>
    <recommendedName>
        <fullName evidence="12">Zn(2)-C6 fungal-type domain-containing protein</fullName>
    </recommendedName>
</protein>
<dbReference type="PANTHER" id="PTHR47424:SF3">
    <property type="entry name" value="REGULATORY PROTEIN GAL4"/>
    <property type="match status" value="1"/>
</dbReference>
<proteinExistence type="predicted"/>
<dbReference type="SMART" id="SM00906">
    <property type="entry name" value="Fungal_trans"/>
    <property type="match status" value="1"/>
</dbReference>
<dbReference type="Pfam" id="PF00172">
    <property type="entry name" value="Zn_clus"/>
    <property type="match status" value="1"/>
</dbReference>
<dbReference type="GeneID" id="66129008"/>
<keyword evidence="8" id="KW-0804">Transcription</keyword>
<dbReference type="CDD" id="cd14654">
    <property type="entry name" value="ZIP_Gal4"/>
    <property type="match status" value="1"/>
</dbReference>
<dbReference type="Gene3D" id="1.20.5.170">
    <property type="match status" value="1"/>
</dbReference>
<feature type="region of interest" description="Disordered" evidence="11">
    <location>
        <begin position="290"/>
        <end position="321"/>
    </location>
</feature>
<dbReference type="FunFam" id="4.10.240.10:FF:000009">
    <property type="entry name" value="C6 transcription factor (Gal4)"/>
    <property type="match status" value="1"/>
</dbReference>
<evidence type="ECO:0000313" key="14">
    <source>
        <dbReference type="Proteomes" id="UP001196530"/>
    </source>
</evidence>
<evidence type="ECO:0000256" key="11">
    <source>
        <dbReference type="SAM" id="MobiDB-lite"/>
    </source>
</evidence>
<dbReference type="RefSeq" id="XP_043057952.1">
    <property type="nucleotide sequence ID" value="XM_043205712.1"/>
</dbReference>
<keyword evidence="7" id="KW-0010">Activator</keyword>
<dbReference type="GO" id="GO:0008270">
    <property type="term" value="F:zinc ion binding"/>
    <property type="evidence" value="ECO:0007669"/>
    <property type="project" value="InterPro"/>
</dbReference>
<keyword evidence="5" id="KW-0238">DNA-binding</keyword>
<dbReference type="Gene3D" id="4.10.240.10">
    <property type="entry name" value="Zn(2)-C6 fungal-type DNA-binding domain"/>
    <property type="match status" value="1"/>
</dbReference>
<dbReference type="Pfam" id="PF04082">
    <property type="entry name" value="Fungal_trans"/>
    <property type="match status" value="1"/>
</dbReference>
<dbReference type="InterPro" id="IPR005600">
    <property type="entry name" value="Gal4_dimer_dom"/>
</dbReference>
<dbReference type="CDD" id="cd12148">
    <property type="entry name" value="fungal_TF_MHR"/>
    <property type="match status" value="1"/>
</dbReference>
<dbReference type="Pfam" id="PF03902">
    <property type="entry name" value="Gal4_dimer"/>
    <property type="match status" value="1"/>
</dbReference>
<feature type="compositionally biased region" description="Low complexity" evidence="11">
    <location>
        <begin position="39"/>
        <end position="58"/>
    </location>
</feature>
<dbReference type="GO" id="GO:0006351">
    <property type="term" value="P:DNA-templated transcription"/>
    <property type="evidence" value="ECO:0007669"/>
    <property type="project" value="InterPro"/>
</dbReference>
<keyword evidence="3" id="KW-0862">Zinc</keyword>
<dbReference type="EMBL" id="JAHLUX010000011">
    <property type="protein sequence ID" value="KAG7816401.1"/>
    <property type="molecule type" value="Genomic_DNA"/>
</dbReference>
<dbReference type="InterPro" id="IPR007219">
    <property type="entry name" value="XnlR_reg_dom"/>
</dbReference>
<dbReference type="InterPro" id="IPR051127">
    <property type="entry name" value="Fungal_SecMet_Regulators"/>
</dbReference>
<evidence type="ECO:0000259" key="12">
    <source>
        <dbReference type="PROSITE" id="PS50048"/>
    </source>
</evidence>
<keyword evidence="2" id="KW-0479">Metal-binding</keyword>
<evidence type="ECO:0000313" key="13">
    <source>
        <dbReference type="EMBL" id="KAG7816401.1"/>
    </source>
</evidence>
<dbReference type="GO" id="GO:0006012">
    <property type="term" value="P:galactose metabolic process"/>
    <property type="evidence" value="ECO:0007669"/>
    <property type="project" value="UniProtKB-KW"/>
</dbReference>
<dbReference type="PROSITE" id="PS00463">
    <property type="entry name" value="ZN2_CY6_FUNGAL_1"/>
    <property type="match status" value="1"/>
</dbReference>
<dbReference type="SUPFAM" id="SSF57701">
    <property type="entry name" value="Zn2/Cys6 DNA-binding domain"/>
    <property type="match status" value="1"/>
</dbReference>